<dbReference type="RefSeq" id="WP_005729961.1">
    <property type="nucleotide sequence ID" value="NZ_JABERQ010000022.1"/>
</dbReference>
<name>A0A4R6CPQ5_9LACO</name>
<gene>
    <name evidence="2" type="ORF">CEE75_13970</name>
</gene>
<evidence type="ECO:0000256" key="1">
    <source>
        <dbReference type="SAM" id="Phobius"/>
    </source>
</evidence>
<evidence type="ECO:0000313" key="2">
    <source>
        <dbReference type="EMBL" id="TDN27420.1"/>
    </source>
</evidence>
<keyword evidence="1" id="KW-0812">Transmembrane</keyword>
<sequence>MEDSKDELYVCPGVLFNKHDKKINDFFSKRSWLLVIISLCSGVISGMALPINTQFHGLALLGAWLLEILSWLVWFTTIGKLRPQFFWGHLNPKLCMMHPISELQKLVQEQKVQELRFQKTNKQEKSKLIFLLFLQIAIVLWMSVMNQIDVLMLIGAVGLSGYSLFYLWLRNLFSSIDIEWGKFKKSN</sequence>
<feature type="transmembrane region" description="Helical" evidence="1">
    <location>
        <begin position="55"/>
        <end position="75"/>
    </location>
</feature>
<dbReference type="AlphaFoldDB" id="A0A4R6CPQ5"/>
<feature type="transmembrane region" description="Helical" evidence="1">
    <location>
        <begin position="128"/>
        <end position="144"/>
    </location>
</feature>
<organism evidence="2 3">
    <name type="scientific">Lactobacillus crispatus</name>
    <dbReference type="NCBI Taxonomy" id="47770"/>
    <lineage>
        <taxon>Bacteria</taxon>
        <taxon>Bacillati</taxon>
        <taxon>Bacillota</taxon>
        <taxon>Bacilli</taxon>
        <taxon>Lactobacillales</taxon>
        <taxon>Lactobacillaceae</taxon>
        <taxon>Lactobacillus</taxon>
    </lineage>
</organism>
<feature type="transmembrane region" description="Helical" evidence="1">
    <location>
        <begin position="31"/>
        <end position="49"/>
    </location>
</feature>
<accession>A0A4R6CPQ5</accession>
<keyword evidence="1" id="KW-1133">Transmembrane helix</keyword>
<protein>
    <submittedName>
        <fullName evidence="2">Uncharacterized protein</fullName>
    </submittedName>
</protein>
<comment type="caution">
    <text evidence="2">The sequence shown here is derived from an EMBL/GenBank/DDBJ whole genome shotgun (WGS) entry which is preliminary data.</text>
</comment>
<evidence type="ECO:0000313" key="3">
    <source>
        <dbReference type="Proteomes" id="UP000295195"/>
    </source>
</evidence>
<reference evidence="2 3" key="1">
    <citation type="submission" date="2017-06" db="EMBL/GenBank/DDBJ databases">
        <authorList>
            <person name="Swanenburg J."/>
            <person name="Kort R."/>
        </authorList>
    </citation>
    <scope>NUCLEOTIDE SEQUENCE [LARGE SCALE GENOMIC DNA]</scope>
    <source>
        <strain evidence="2 3">RL05</strain>
    </source>
</reference>
<dbReference type="Proteomes" id="UP000295195">
    <property type="component" value="Unassembled WGS sequence"/>
</dbReference>
<dbReference type="EMBL" id="NKLP01000385">
    <property type="protein sequence ID" value="TDN27420.1"/>
    <property type="molecule type" value="Genomic_DNA"/>
</dbReference>
<keyword evidence="1" id="KW-0472">Membrane</keyword>
<feature type="transmembrane region" description="Helical" evidence="1">
    <location>
        <begin position="150"/>
        <end position="169"/>
    </location>
</feature>
<proteinExistence type="predicted"/>